<name>A0A166PHN8_9AGAM</name>
<gene>
    <name evidence="1" type="ORF">FIBSPDRAFT_918248</name>
</gene>
<dbReference type="OrthoDB" id="1706066at2759"/>
<evidence type="ECO:0000313" key="2">
    <source>
        <dbReference type="Proteomes" id="UP000076532"/>
    </source>
</evidence>
<evidence type="ECO:0000313" key="1">
    <source>
        <dbReference type="EMBL" id="KZP26103.1"/>
    </source>
</evidence>
<dbReference type="PANTHER" id="PTHR45033:SF3">
    <property type="entry name" value="DEHYDROGENASE, PUTATIVE (AFU_ORTHOLOGUE AFUA_2G13270)-RELATED"/>
    <property type="match status" value="1"/>
</dbReference>
<dbReference type="Gene3D" id="3.40.50.720">
    <property type="entry name" value="NAD(P)-binding Rossmann-like Domain"/>
    <property type="match status" value="1"/>
</dbReference>
<dbReference type="AlphaFoldDB" id="A0A166PHN8"/>
<proteinExistence type="predicted"/>
<dbReference type="InterPro" id="IPR036291">
    <property type="entry name" value="NAD(P)-bd_dom_sf"/>
</dbReference>
<dbReference type="Gene3D" id="3.90.180.10">
    <property type="entry name" value="Medium-chain alcohol dehydrogenases, catalytic domain"/>
    <property type="match status" value="1"/>
</dbReference>
<protein>
    <recommendedName>
        <fullName evidence="3">NAD(P)-binding protein</fullName>
    </recommendedName>
</protein>
<dbReference type="InterPro" id="IPR052711">
    <property type="entry name" value="Zinc_ADH-like"/>
</dbReference>
<reference evidence="1 2" key="1">
    <citation type="journal article" date="2016" name="Mol. Biol. Evol.">
        <title>Comparative Genomics of Early-Diverging Mushroom-Forming Fungi Provides Insights into the Origins of Lignocellulose Decay Capabilities.</title>
        <authorList>
            <person name="Nagy L.G."/>
            <person name="Riley R."/>
            <person name="Tritt A."/>
            <person name="Adam C."/>
            <person name="Daum C."/>
            <person name="Floudas D."/>
            <person name="Sun H."/>
            <person name="Yadav J.S."/>
            <person name="Pangilinan J."/>
            <person name="Larsson K.H."/>
            <person name="Matsuura K."/>
            <person name="Barry K."/>
            <person name="Labutti K."/>
            <person name="Kuo R."/>
            <person name="Ohm R.A."/>
            <person name="Bhattacharya S.S."/>
            <person name="Shirouzu T."/>
            <person name="Yoshinaga Y."/>
            <person name="Martin F.M."/>
            <person name="Grigoriev I.V."/>
            <person name="Hibbett D.S."/>
        </authorList>
    </citation>
    <scope>NUCLEOTIDE SEQUENCE [LARGE SCALE GENOMIC DNA]</scope>
    <source>
        <strain evidence="1 2">CBS 109695</strain>
    </source>
</reference>
<sequence>MVNGRVSSGQTVLVTGAGGGVAIIAIQLCMAQSANIYITTGSADNINRAVDIGAKGGLENLLKTDGIKKIDDSAGGEQLMTLVGRVLGNGGIVVCYGMTAGKHINVTMPEVMYNRWLIAAIAFLEKHRIIPVISRVLYGLEGALEGFDIRKQVEGFGKVVVDISGTDASL</sequence>
<evidence type="ECO:0008006" key="3">
    <source>
        <dbReference type="Google" id="ProtNLM"/>
    </source>
</evidence>
<dbReference type="SUPFAM" id="SSF51735">
    <property type="entry name" value="NAD(P)-binding Rossmann-fold domains"/>
    <property type="match status" value="1"/>
</dbReference>
<organism evidence="1 2">
    <name type="scientific">Athelia psychrophila</name>
    <dbReference type="NCBI Taxonomy" id="1759441"/>
    <lineage>
        <taxon>Eukaryota</taxon>
        <taxon>Fungi</taxon>
        <taxon>Dikarya</taxon>
        <taxon>Basidiomycota</taxon>
        <taxon>Agaricomycotina</taxon>
        <taxon>Agaricomycetes</taxon>
        <taxon>Agaricomycetidae</taxon>
        <taxon>Atheliales</taxon>
        <taxon>Atheliaceae</taxon>
        <taxon>Athelia</taxon>
    </lineage>
</organism>
<dbReference type="EMBL" id="KV417516">
    <property type="protein sequence ID" value="KZP26103.1"/>
    <property type="molecule type" value="Genomic_DNA"/>
</dbReference>
<dbReference type="STRING" id="436010.A0A166PHN8"/>
<dbReference type="PANTHER" id="PTHR45033">
    <property type="match status" value="1"/>
</dbReference>
<accession>A0A166PHN8</accession>
<dbReference type="Proteomes" id="UP000076532">
    <property type="component" value="Unassembled WGS sequence"/>
</dbReference>
<keyword evidence="2" id="KW-1185">Reference proteome</keyword>